<reference evidence="2" key="1">
    <citation type="journal article" date="2015" name="PeerJ">
        <title>First genomic representation of candidate bacterial phylum KSB3 points to enhanced environmental sensing as a trigger of wastewater bulking.</title>
        <authorList>
            <person name="Sekiguchi Y."/>
            <person name="Ohashi A."/>
            <person name="Parks D.H."/>
            <person name="Yamauchi T."/>
            <person name="Tyson G.W."/>
            <person name="Hugenholtz P."/>
        </authorList>
    </citation>
    <scope>NUCLEOTIDE SEQUENCE [LARGE SCALE GENOMIC DNA]</scope>
</reference>
<evidence type="ECO:0000259" key="1">
    <source>
        <dbReference type="Pfam" id="PF01261"/>
    </source>
</evidence>
<organism evidence="2">
    <name type="scientific">Vecturithrix granuli</name>
    <dbReference type="NCBI Taxonomy" id="1499967"/>
    <lineage>
        <taxon>Bacteria</taxon>
        <taxon>Candidatus Moduliflexota</taxon>
        <taxon>Candidatus Vecturitrichia</taxon>
        <taxon>Candidatus Vecturitrichales</taxon>
        <taxon>Candidatus Vecturitrichaceae</taxon>
        <taxon>Candidatus Vecturithrix</taxon>
    </lineage>
</organism>
<dbReference type="InterPro" id="IPR036237">
    <property type="entry name" value="Xyl_isomerase-like_sf"/>
</dbReference>
<dbReference type="PANTHER" id="PTHR12110">
    <property type="entry name" value="HYDROXYPYRUVATE ISOMERASE"/>
    <property type="match status" value="1"/>
</dbReference>
<sequence length="259" mass="28940">MLHSGLVSITFRQLSPQEIIKLIVQAGLEGIEWGGDIHAPHGNFIRAREVRRMTTEAGLHIAAYGSYYRAGHEDSGPFAAVLETALELEAPLIRVWAGIQGTDTADAAYFHRVVEDSQRIAELSAQAGIGIAYEFHANTLTDTNEAASRLLNTVAHENIASYWQPPRYSTVEYNLAGLAAVLPWLQHIHVFNWHIKTGERLFLAEAEASWRRYFKSIAATGRDHFAMLEFVKDDAPEVFLQDAATLKKWLVLVNREMAS</sequence>
<dbReference type="Gene3D" id="3.20.20.150">
    <property type="entry name" value="Divalent-metal-dependent TIM barrel enzymes"/>
    <property type="match status" value="1"/>
</dbReference>
<keyword evidence="3" id="KW-1185">Reference proteome</keyword>
<dbReference type="EMBL" id="DF820471">
    <property type="protein sequence ID" value="GAK59869.1"/>
    <property type="molecule type" value="Genomic_DNA"/>
</dbReference>
<dbReference type="STRING" id="1499967.U27_06855"/>
<dbReference type="InterPro" id="IPR013022">
    <property type="entry name" value="Xyl_isomerase-like_TIM-brl"/>
</dbReference>
<dbReference type="AlphaFoldDB" id="A0A081C5L4"/>
<dbReference type="SUPFAM" id="SSF51658">
    <property type="entry name" value="Xylose isomerase-like"/>
    <property type="match status" value="1"/>
</dbReference>
<dbReference type="InterPro" id="IPR050312">
    <property type="entry name" value="IolE/XylAMocC-like"/>
</dbReference>
<dbReference type="Proteomes" id="UP000030661">
    <property type="component" value="Unassembled WGS sequence"/>
</dbReference>
<proteinExistence type="predicted"/>
<feature type="domain" description="Xylose isomerase-like TIM barrel" evidence="1">
    <location>
        <begin position="21"/>
        <end position="248"/>
    </location>
</feature>
<gene>
    <name evidence="2" type="ORF">U27_06855</name>
</gene>
<dbReference type="PANTHER" id="PTHR12110:SF41">
    <property type="entry name" value="INOSOSE DEHYDRATASE"/>
    <property type="match status" value="1"/>
</dbReference>
<accession>A0A081C5L4</accession>
<evidence type="ECO:0000313" key="2">
    <source>
        <dbReference type="EMBL" id="GAK59869.1"/>
    </source>
</evidence>
<evidence type="ECO:0000313" key="3">
    <source>
        <dbReference type="Proteomes" id="UP000030661"/>
    </source>
</evidence>
<protein>
    <recommendedName>
        <fullName evidence="1">Xylose isomerase-like TIM barrel domain-containing protein</fullName>
    </recommendedName>
</protein>
<dbReference type="HOGENOM" id="CLU_070551_0_0_0"/>
<name>A0A081C5L4_VECG1</name>
<dbReference type="eggNOG" id="COG1082">
    <property type="taxonomic scope" value="Bacteria"/>
</dbReference>
<dbReference type="Pfam" id="PF01261">
    <property type="entry name" value="AP_endonuc_2"/>
    <property type="match status" value="1"/>
</dbReference>